<dbReference type="SUPFAM" id="SSF48334">
    <property type="entry name" value="DNA repair protein MutS, domain III"/>
    <property type="match status" value="1"/>
</dbReference>
<dbReference type="PANTHER" id="PTHR11361">
    <property type="entry name" value="DNA MISMATCH REPAIR PROTEIN MUTS FAMILY MEMBER"/>
    <property type="match status" value="1"/>
</dbReference>
<proteinExistence type="inferred from homology"/>
<dbReference type="SMART" id="SM00533">
    <property type="entry name" value="MUTSd"/>
    <property type="match status" value="1"/>
</dbReference>
<dbReference type="SUPFAM" id="SSF53150">
    <property type="entry name" value="DNA repair protein MutS, domain II"/>
    <property type="match status" value="1"/>
</dbReference>
<dbReference type="SMART" id="SM00534">
    <property type="entry name" value="MUTSac"/>
    <property type="match status" value="1"/>
</dbReference>
<accession>A0A5J6SKU5</accession>
<dbReference type="GO" id="GO:0006298">
    <property type="term" value="P:mismatch repair"/>
    <property type="evidence" value="ECO:0007669"/>
    <property type="project" value="UniProtKB-UniRule"/>
</dbReference>
<dbReference type="Pfam" id="PF05188">
    <property type="entry name" value="MutS_II"/>
    <property type="match status" value="1"/>
</dbReference>
<dbReference type="GO" id="GO:0005524">
    <property type="term" value="F:ATP binding"/>
    <property type="evidence" value="ECO:0007669"/>
    <property type="project" value="UniProtKB-UniRule"/>
</dbReference>
<keyword evidence="3 8" id="KW-0547">Nucleotide-binding</keyword>
<evidence type="ECO:0000256" key="9">
    <source>
        <dbReference type="RuleBase" id="RU003756"/>
    </source>
</evidence>
<evidence type="ECO:0000313" key="12">
    <source>
        <dbReference type="Proteomes" id="UP000325517"/>
    </source>
</evidence>
<dbReference type="GO" id="GO:0003684">
    <property type="term" value="F:damaged DNA binding"/>
    <property type="evidence" value="ECO:0007669"/>
    <property type="project" value="UniProtKB-UniRule"/>
</dbReference>
<comment type="function">
    <text evidence="8">This protein is involved in the repair of mismatches in DNA. It is possible that it carries out the mismatch recognition step. This protein has a weak ATPase activity.</text>
</comment>
<dbReference type="Gene3D" id="1.10.1420.10">
    <property type="match status" value="2"/>
</dbReference>
<keyword evidence="7 8" id="KW-0234">DNA repair</keyword>
<gene>
    <name evidence="8 11" type="primary">mutS</name>
    <name evidence="11" type="ORF">PB01_07095</name>
</gene>
<dbReference type="EMBL" id="CP031223">
    <property type="protein sequence ID" value="QFF98616.1"/>
    <property type="molecule type" value="Genomic_DNA"/>
</dbReference>
<feature type="binding site" evidence="8">
    <location>
        <begin position="601"/>
        <end position="608"/>
    </location>
    <ligand>
        <name>ATP</name>
        <dbReference type="ChEBI" id="CHEBI:30616"/>
    </ligand>
</feature>
<sequence length="854" mass="97134">MTTHTPMMQQYLKIKEEYIDAFLFFRLGDFYELFNEDAVKASAILEITLTSRKDNIPMCGVPHHAAQNYIETLISKGHKVAVCEQVEDPKLAKGVVKREVVRLITPGTIIEGKTMHNKTNYFIASADLLSTNEVAFSYLDVSTGDGFTTILHGDEKEIVQELLSLQAKELIVSEQLYVLINDLSALHEFTLSIEQEELNVEEAEKYVENHPIETQRTVKRLLQYIQKTQKRSLLHIQPFTFQRRDSFLIIDYHSKRNLELISSIRNGDQKGTLLWLLDETVTAMGGRKLKQWIHQPLADKRAIESRLEIVTSFLEDFMLREEMKEAFKEVYDLERLVGRIGFGSAGGRDLAQLRQSLSMIPMIKQLLLDSNNHALITLGRAIVDCQDIWRKLEIAISENPPISVKDGGVINNGYNPRLDQLRDASVNGKKWIAELEQKERELTGAKSLKIGYNRVFGYYIELTKSNIHFADDTRYVRKQTLANAERYITDELKEKESLILSAEDESLLLEYDLFTQLREEIKAYIPLVQKLAKQISELDVYISFAQVSEKHRLTKPNFHETNAMEIKEGRHPVVEKMMNNQLYVPNDCVLTEDKKMLLITGPNMSGKSTFMRQVAITIIMAQIGCYVPAKSASLPIVDKIFTRIGAADDLAGGQSTFMIEMMESQHAITNATSKSLLLFDEIGRGTSTYDGMSLAQSMMEYIHDHIGANTLFSTHYHELTELDQTLSKLRNVHVSATEKDGKVVFLHKLKEGPADKSYGIHVAELAQLPKEIISRARDILATFEQKEKNDKSSAVVQDTQLSFFDEQIRQPVESKIMEDKSSGKILTKLKKINISGTTPLGALQLLYELQNELE</sequence>
<evidence type="ECO:0000256" key="1">
    <source>
        <dbReference type="ARBA" id="ARBA00006271"/>
    </source>
</evidence>
<comment type="similarity">
    <text evidence="1 8 9">Belongs to the DNA mismatch repair MutS family.</text>
</comment>
<dbReference type="InterPro" id="IPR007860">
    <property type="entry name" value="DNA_mmatch_repair_MutS_con_dom"/>
</dbReference>
<dbReference type="FunFam" id="1.10.1420.10:FF:000007">
    <property type="entry name" value="DNA mismatch repair protein MutS"/>
    <property type="match status" value="1"/>
</dbReference>
<evidence type="ECO:0000256" key="8">
    <source>
        <dbReference type="HAMAP-Rule" id="MF_00096"/>
    </source>
</evidence>
<dbReference type="InterPro" id="IPR007695">
    <property type="entry name" value="DNA_mismatch_repair_MutS-lik_N"/>
</dbReference>
<dbReference type="InterPro" id="IPR005748">
    <property type="entry name" value="DNA_mismatch_repair_MutS"/>
</dbReference>
<dbReference type="FunFam" id="3.40.1170.10:FF:000001">
    <property type="entry name" value="DNA mismatch repair protein MutS"/>
    <property type="match status" value="1"/>
</dbReference>
<evidence type="ECO:0000256" key="6">
    <source>
        <dbReference type="ARBA" id="ARBA00023125"/>
    </source>
</evidence>
<dbReference type="Gene3D" id="3.30.420.110">
    <property type="entry name" value="MutS, connector domain"/>
    <property type="match status" value="1"/>
</dbReference>
<keyword evidence="5 8" id="KW-0067">ATP-binding</keyword>
<dbReference type="AlphaFoldDB" id="A0A5J6SKU5"/>
<dbReference type="SUPFAM" id="SSF52540">
    <property type="entry name" value="P-loop containing nucleoside triphosphate hydrolases"/>
    <property type="match status" value="1"/>
</dbReference>
<dbReference type="NCBIfam" id="NF003810">
    <property type="entry name" value="PRK05399.1"/>
    <property type="match status" value="1"/>
</dbReference>
<dbReference type="FunFam" id="3.40.50.300:FF:000896">
    <property type="entry name" value="DNA mismatch repair protein MutS"/>
    <property type="match status" value="1"/>
</dbReference>
<evidence type="ECO:0000313" key="11">
    <source>
        <dbReference type="EMBL" id="QFF98616.1"/>
    </source>
</evidence>
<dbReference type="GO" id="GO:0030983">
    <property type="term" value="F:mismatched DNA binding"/>
    <property type="evidence" value="ECO:0007669"/>
    <property type="project" value="InterPro"/>
</dbReference>
<dbReference type="InterPro" id="IPR045076">
    <property type="entry name" value="MutS"/>
</dbReference>
<dbReference type="InterPro" id="IPR017261">
    <property type="entry name" value="DNA_mismatch_repair_MutS/MSH"/>
</dbReference>
<keyword evidence="4 8" id="KW-0227">DNA damage</keyword>
<dbReference type="GO" id="GO:0005829">
    <property type="term" value="C:cytosol"/>
    <property type="evidence" value="ECO:0007669"/>
    <property type="project" value="TreeGrafter"/>
</dbReference>
<dbReference type="GO" id="GO:0140664">
    <property type="term" value="F:ATP-dependent DNA damage sensor activity"/>
    <property type="evidence" value="ECO:0007669"/>
    <property type="project" value="InterPro"/>
</dbReference>
<dbReference type="Gene3D" id="3.40.50.300">
    <property type="entry name" value="P-loop containing nucleotide triphosphate hydrolases"/>
    <property type="match status" value="1"/>
</dbReference>
<dbReference type="InterPro" id="IPR027417">
    <property type="entry name" value="P-loop_NTPase"/>
</dbReference>
<dbReference type="InterPro" id="IPR036187">
    <property type="entry name" value="DNA_mismatch_repair_MutS_sf"/>
</dbReference>
<evidence type="ECO:0000259" key="10">
    <source>
        <dbReference type="PROSITE" id="PS00486"/>
    </source>
</evidence>
<dbReference type="KEGG" id="psyo:PB01_07095"/>
<organism evidence="11 12">
    <name type="scientific">Psychrobacillus glaciei</name>
    <dbReference type="NCBI Taxonomy" id="2283160"/>
    <lineage>
        <taxon>Bacteria</taxon>
        <taxon>Bacillati</taxon>
        <taxon>Bacillota</taxon>
        <taxon>Bacilli</taxon>
        <taxon>Bacillales</taxon>
        <taxon>Bacillaceae</taxon>
        <taxon>Psychrobacillus</taxon>
    </lineage>
</organism>
<dbReference type="InterPro" id="IPR007861">
    <property type="entry name" value="DNA_mismatch_repair_MutS_clamp"/>
</dbReference>
<dbReference type="PROSITE" id="PS00486">
    <property type="entry name" value="DNA_MISMATCH_REPAIR_2"/>
    <property type="match status" value="1"/>
</dbReference>
<dbReference type="HAMAP" id="MF_00096">
    <property type="entry name" value="MutS"/>
    <property type="match status" value="1"/>
</dbReference>
<dbReference type="PIRSF" id="PIRSF037677">
    <property type="entry name" value="DNA_mis_repair_Msh6"/>
    <property type="match status" value="1"/>
</dbReference>
<evidence type="ECO:0000256" key="2">
    <source>
        <dbReference type="ARBA" id="ARBA00021982"/>
    </source>
</evidence>
<feature type="domain" description="DNA mismatch repair proteins mutS family" evidence="10">
    <location>
        <begin position="675"/>
        <end position="691"/>
    </location>
</feature>
<dbReference type="Gene3D" id="3.40.1170.10">
    <property type="entry name" value="DNA repair protein MutS, domain I"/>
    <property type="match status" value="1"/>
</dbReference>
<dbReference type="Pfam" id="PF05192">
    <property type="entry name" value="MutS_III"/>
    <property type="match status" value="1"/>
</dbReference>
<dbReference type="CDD" id="cd03284">
    <property type="entry name" value="ABC_MutS1"/>
    <property type="match status" value="1"/>
</dbReference>
<dbReference type="OrthoDB" id="9802448at2"/>
<dbReference type="Proteomes" id="UP000325517">
    <property type="component" value="Chromosome"/>
</dbReference>
<evidence type="ECO:0000256" key="7">
    <source>
        <dbReference type="ARBA" id="ARBA00023204"/>
    </source>
</evidence>
<dbReference type="SUPFAM" id="SSF55271">
    <property type="entry name" value="DNA repair protein MutS, domain I"/>
    <property type="match status" value="1"/>
</dbReference>
<dbReference type="NCBIfam" id="TIGR01070">
    <property type="entry name" value="mutS1"/>
    <property type="match status" value="1"/>
</dbReference>
<protein>
    <recommendedName>
        <fullName evidence="2 8">DNA mismatch repair protein MutS</fullName>
    </recommendedName>
</protein>
<dbReference type="RefSeq" id="WP_151699553.1">
    <property type="nucleotide sequence ID" value="NZ_CP031223.1"/>
</dbReference>
<reference evidence="11 12" key="1">
    <citation type="submission" date="2018-07" db="EMBL/GenBank/DDBJ databases">
        <title>Complete genome sequence of Psychrobacillus sp. PB01, isolated from iceberg, and comparative genome analysis of Psychrobacillus strains.</title>
        <authorList>
            <person name="Lee P.C."/>
        </authorList>
    </citation>
    <scope>NUCLEOTIDE SEQUENCE [LARGE SCALE GENOMIC DNA]</scope>
    <source>
        <strain evidence="11 12">PB01</strain>
    </source>
</reference>
<dbReference type="Pfam" id="PF05190">
    <property type="entry name" value="MutS_IV"/>
    <property type="match status" value="1"/>
</dbReference>
<dbReference type="PANTHER" id="PTHR11361:SF34">
    <property type="entry name" value="DNA MISMATCH REPAIR PROTEIN MSH1, MITOCHONDRIAL"/>
    <property type="match status" value="1"/>
</dbReference>
<dbReference type="Pfam" id="PF01624">
    <property type="entry name" value="MutS_I"/>
    <property type="match status" value="1"/>
</dbReference>
<name>A0A5J6SKU5_9BACI</name>
<dbReference type="InterPro" id="IPR007696">
    <property type="entry name" value="DNA_mismatch_repair_MutS_core"/>
</dbReference>
<dbReference type="Pfam" id="PF00488">
    <property type="entry name" value="MutS_V"/>
    <property type="match status" value="1"/>
</dbReference>
<dbReference type="InterPro" id="IPR036678">
    <property type="entry name" value="MutS_con_dom_sf"/>
</dbReference>
<dbReference type="InterPro" id="IPR016151">
    <property type="entry name" value="DNA_mismatch_repair_MutS_N"/>
</dbReference>
<evidence type="ECO:0000256" key="3">
    <source>
        <dbReference type="ARBA" id="ARBA00022741"/>
    </source>
</evidence>
<dbReference type="InterPro" id="IPR000432">
    <property type="entry name" value="DNA_mismatch_repair_MutS_C"/>
</dbReference>
<evidence type="ECO:0000256" key="5">
    <source>
        <dbReference type="ARBA" id="ARBA00022840"/>
    </source>
</evidence>
<keyword evidence="6 8" id="KW-0238">DNA-binding</keyword>
<keyword evidence="12" id="KW-1185">Reference proteome</keyword>
<evidence type="ECO:0000256" key="4">
    <source>
        <dbReference type="ARBA" id="ARBA00022763"/>
    </source>
</evidence>